<comment type="similarity">
    <text evidence="1">Belongs to the multi antimicrobial extrusion (MATE) (TC 2.A.66.1) family.</text>
</comment>
<feature type="transmembrane region" description="Helical" evidence="2">
    <location>
        <begin position="182"/>
        <end position="206"/>
    </location>
</feature>
<evidence type="ECO:0000313" key="3">
    <source>
        <dbReference type="EMBL" id="KAK3198893.1"/>
    </source>
</evidence>
<keyword evidence="2" id="KW-0812">Transmembrane</keyword>
<keyword evidence="4" id="KW-1185">Reference proteome</keyword>
<evidence type="ECO:0000313" key="4">
    <source>
        <dbReference type="Proteomes" id="UP001281410"/>
    </source>
</evidence>
<organism evidence="3 4">
    <name type="scientific">Dipteronia sinensis</name>
    <dbReference type="NCBI Taxonomy" id="43782"/>
    <lineage>
        <taxon>Eukaryota</taxon>
        <taxon>Viridiplantae</taxon>
        <taxon>Streptophyta</taxon>
        <taxon>Embryophyta</taxon>
        <taxon>Tracheophyta</taxon>
        <taxon>Spermatophyta</taxon>
        <taxon>Magnoliopsida</taxon>
        <taxon>eudicotyledons</taxon>
        <taxon>Gunneridae</taxon>
        <taxon>Pentapetalae</taxon>
        <taxon>rosids</taxon>
        <taxon>malvids</taxon>
        <taxon>Sapindales</taxon>
        <taxon>Sapindaceae</taxon>
        <taxon>Hippocastanoideae</taxon>
        <taxon>Acereae</taxon>
        <taxon>Dipteronia</taxon>
    </lineage>
</organism>
<dbReference type="InterPro" id="IPR002528">
    <property type="entry name" value="MATE_fam"/>
</dbReference>
<proteinExistence type="inferred from homology"/>
<name>A0AAE0DZN1_9ROSI</name>
<feature type="transmembrane region" description="Helical" evidence="2">
    <location>
        <begin position="150"/>
        <end position="170"/>
    </location>
</feature>
<dbReference type="GO" id="GO:0016020">
    <property type="term" value="C:membrane"/>
    <property type="evidence" value="ECO:0007669"/>
    <property type="project" value="InterPro"/>
</dbReference>
<comment type="caution">
    <text evidence="3">The sequence shown here is derived from an EMBL/GenBank/DDBJ whole genome shotgun (WGS) entry which is preliminary data.</text>
</comment>
<protein>
    <submittedName>
        <fullName evidence="3">Uncharacterized protein</fullName>
    </submittedName>
</protein>
<dbReference type="AlphaFoldDB" id="A0AAE0DZN1"/>
<sequence>MLLLAVYVLCSKKFELTWQGFSSESFCFILAYLKLAMPSAAMVCLEYWAFEILVLLAGLMPNSELTTSLIAMCENTETIAYMITYGLSAAASTRVSNEFGAGNLEKAKSAMAVTLKLSVLLTLIVVLTLAFFHNIWAGFFSNNPEIIKEFASLTPLLAISITFDSIPGVLSGVARGGGWQHLAMYANLATFYFIGMPIAGLLGFKFNLHARGLWIGLICGLFAQNCILLLITLCKNWRTKMDIPVVNRGKEAQVETHYFI</sequence>
<dbReference type="Proteomes" id="UP001281410">
    <property type="component" value="Unassembled WGS sequence"/>
</dbReference>
<reference evidence="3" key="1">
    <citation type="journal article" date="2023" name="Plant J.">
        <title>Genome sequences and population genomics provide insights into the demographic history, inbreeding, and mutation load of two 'living fossil' tree species of Dipteronia.</title>
        <authorList>
            <person name="Feng Y."/>
            <person name="Comes H.P."/>
            <person name="Chen J."/>
            <person name="Zhu S."/>
            <person name="Lu R."/>
            <person name="Zhang X."/>
            <person name="Li P."/>
            <person name="Qiu J."/>
            <person name="Olsen K.M."/>
            <person name="Qiu Y."/>
        </authorList>
    </citation>
    <scope>NUCLEOTIDE SEQUENCE</scope>
    <source>
        <strain evidence="3">NBL</strain>
    </source>
</reference>
<keyword evidence="2" id="KW-0472">Membrane</keyword>
<gene>
    <name evidence="3" type="ORF">Dsin_022308</name>
</gene>
<feature type="transmembrane region" description="Helical" evidence="2">
    <location>
        <begin position="117"/>
        <end position="138"/>
    </location>
</feature>
<feature type="transmembrane region" description="Helical" evidence="2">
    <location>
        <begin position="212"/>
        <end position="233"/>
    </location>
</feature>
<keyword evidence="2" id="KW-1133">Transmembrane helix</keyword>
<dbReference type="GO" id="GO:0015297">
    <property type="term" value="F:antiporter activity"/>
    <property type="evidence" value="ECO:0007669"/>
    <property type="project" value="InterPro"/>
</dbReference>
<dbReference type="Pfam" id="PF01554">
    <property type="entry name" value="MatE"/>
    <property type="match status" value="1"/>
</dbReference>
<evidence type="ECO:0000256" key="2">
    <source>
        <dbReference type="SAM" id="Phobius"/>
    </source>
</evidence>
<dbReference type="GO" id="GO:0042910">
    <property type="term" value="F:xenobiotic transmembrane transporter activity"/>
    <property type="evidence" value="ECO:0007669"/>
    <property type="project" value="InterPro"/>
</dbReference>
<dbReference type="EMBL" id="JANJYJ010000007">
    <property type="protein sequence ID" value="KAK3198893.1"/>
    <property type="molecule type" value="Genomic_DNA"/>
</dbReference>
<evidence type="ECO:0000256" key="1">
    <source>
        <dbReference type="ARBA" id="ARBA00010199"/>
    </source>
</evidence>
<dbReference type="PANTHER" id="PTHR11206">
    <property type="entry name" value="MULTIDRUG RESISTANCE PROTEIN"/>
    <property type="match status" value="1"/>
</dbReference>
<accession>A0AAE0DZN1</accession>